<gene>
    <name evidence="2" type="ORF">H9714_07850</name>
</gene>
<evidence type="ECO:0000313" key="2">
    <source>
        <dbReference type="EMBL" id="HJB57449.1"/>
    </source>
</evidence>
<dbReference type="Proteomes" id="UP000824208">
    <property type="component" value="Unassembled WGS sequence"/>
</dbReference>
<keyword evidence="2" id="KW-0808">Transferase</keyword>
<dbReference type="EMBL" id="DWYC01000068">
    <property type="protein sequence ID" value="HJB57449.1"/>
    <property type="molecule type" value="Genomic_DNA"/>
</dbReference>
<proteinExistence type="predicted"/>
<feature type="domain" description="N-acetyltransferase" evidence="1">
    <location>
        <begin position="13"/>
        <end position="154"/>
    </location>
</feature>
<dbReference type="EC" id="2.3.1.-" evidence="2"/>
<dbReference type="Pfam" id="PF13527">
    <property type="entry name" value="Acetyltransf_9"/>
    <property type="match status" value="1"/>
</dbReference>
<dbReference type="GO" id="GO:0016747">
    <property type="term" value="F:acyltransferase activity, transferring groups other than amino-acyl groups"/>
    <property type="evidence" value="ECO:0007669"/>
    <property type="project" value="InterPro"/>
</dbReference>
<dbReference type="SUPFAM" id="SSF55729">
    <property type="entry name" value="Acyl-CoA N-acyltransferases (Nat)"/>
    <property type="match status" value="1"/>
</dbReference>
<dbReference type="AlphaFoldDB" id="A0A9D2S628"/>
<organism evidence="2 3">
    <name type="scientific">Candidatus Flavonifractor intestinipullorum</name>
    <dbReference type="NCBI Taxonomy" id="2838587"/>
    <lineage>
        <taxon>Bacteria</taxon>
        <taxon>Bacillati</taxon>
        <taxon>Bacillota</taxon>
        <taxon>Clostridia</taxon>
        <taxon>Eubacteriales</taxon>
        <taxon>Oscillospiraceae</taxon>
        <taxon>Flavonifractor</taxon>
    </lineage>
</organism>
<dbReference type="InterPro" id="IPR000182">
    <property type="entry name" value="GNAT_dom"/>
</dbReference>
<evidence type="ECO:0000259" key="1">
    <source>
        <dbReference type="PROSITE" id="PS51186"/>
    </source>
</evidence>
<reference evidence="2" key="1">
    <citation type="journal article" date="2021" name="PeerJ">
        <title>Extensive microbial diversity within the chicken gut microbiome revealed by metagenomics and culture.</title>
        <authorList>
            <person name="Gilroy R."/>
            <person name="Ravi A."/>
            <person name="Getino M."/>
            <person name="Pursley I."/>
            <person name="Horton D.L."/>
            <person name="Alikhan N.F."/>
            <person name="Baker D."/>
            <person name="Gharbi K."/>
            <person name="Hall N."/>
            <person name="Watson M."/>
            <person name="Adriaenssens E.M."/>
            <person name="Foster-Nyarko E."/>
            <person name="Jarju S."/>
            <person name="Secka A."/>
            <person name="Antonio M."/>
            <person name="Oren A."/>
            <person name="Chaudhuri R.R."/>
            <person name="La Ragione R."/>
            <person name="Hildebrand F."/>
            <person name="Pallen M.J."/>
        </authorList>
    </citation>
    <scope>NUCLEOTIDE SEQUENCE</scope>
    <source>
        <strain evidence="2">CHK189-11263</strain>
    </source>
</reference>
<evidence type="ECO:0000313" key="3">
    <source>
        <dbReference type="Proteomes" id="UP000824208"/>
    </source>
</evidence>
<accession>A0A9D2S628</accession>
<sequence>MEIKLDGSVFDYRTCYQEEPRLRESLHTLARDTFGLDLERWYRAGDWGDRYRPYSLLHGGRVVANLSVSPMDFHLLGNELHLVQIGTVMTHPDYRGRGLIHFLMARALADWRDKCGGFYLFANRDTLEFYPRFGFARTREFRHSMALSPGAPRRAARRLIPELREDRSLLLAHYQRGNPYALLSWEHNPGLFFFHCGGALREHLYYLPEFDLVAVAQYQGDTLYCQELLGPGGAPLAQVLSALAREETAKAVLGFTPREGGKCSVRPLTGEDVLFFQGADAQHFHRYSLRFPALSHA</sequence>
<dbReference type="CDD" id="cd04301">
    <property type="entry name" value="NAT_SF"/>
    <property type="match status" value="1"/>
</dbReference>
<reference evidence="2" key="2">
    <citation type="submission" date="2021-04" db="EMBL/GenBank/DDBJ databases">
        <authorList>
            <person name="Gilroy R."/>
        </authorList>
    </citation>
    <scope>NUCLEOTIDE SEQUENCE</scope>
    <source>
        <strain evidence="2">CHK189-11263</strain>
    </source>
</reference>
<dbReference type="InterPro" id="IPR016181">
    <property type="entry name" value="Acyl_CoA_acyltransferase"/>
</dbReference>
<keyword evidence="2" id="KW-0012">Acyltransferase</keyword>
<protein>
    <submittedName>
        <fullName evidence="2">GNAT family N-acetyltransferase</fullName>
        <ecNumber evidence="2">2.3.1.-</ecNumber>
    </submittedName>
</protein>
<name>A0A9D2S628_9FIRM</name>
<comment type="caution">
    <text evidence="2">The sequence shown here is derived from an EMBL/GenBank/DDBJ whole genome shotgun (WGS) entry which is preliminary data.</text>
</comment>
<dbReference type="Gene3D" id="3.40.630.30">
    <property type="match status" value="1"/>
</dbReference>
<dbReference type="PROSITE" id="PS51186">
    <property type="entry name" value="GNAT"/>
    <property type="match status" value="1"/>
</dbReference>